<dbReference type="Gene3D" id="1.20.1250.20">
    <property type="entry name" value="MFS general substrate transporter like domains"/>
    <property type="match status" value="1"/>
</dbReference>
<dbReference type="SUPFAM" id="SSF103473">
    <property type="entry name" value="MFS general substrate transporter"/>
    <property type="match status" value="1"/>
</dbReference>
<keyword evidence="1" id="KW-1133">Transmembrane helix</keyword>
<dbReference type="Pfam" id="PF20479">
    <property type="entry name" value="TMEM128"/>
    <property type="match status" value="1"/>
</dbReference>
<comment type="caution">
    <text evidence="2">The sequence shown here is derived from an EMBL/GenBank/DDBJ whole genome shotgun (WGS) entry which is preliminary data.</text>
</comment>
<dbReference type="InterPro" id="IPR036259">
    <property type="entry name" value="MFS_trans_sf"/>
</dbReference>
<name>A0ABD3VU83_SINWO</name>
<dbReference type="InterPro" id="IPR033579">
    <property type="entry name" value="TMEM128"/>
</dbReference>
<keyword evidence="1" id="KW-0472">Membrane</keyword>
<evidence type="ECO:0000313" key="2">
    <source>
        <dbReference type="EMBL" id="KAL3865145.1"/>
    </source>
</evidence>
<dbReference type="PANTHER" id="PTHR31134:SF1">
    <property type="entry name" value="TRANSMEMBRANE PROTEIN 128"/>
    <property type="match status" value="1"/>
</dbReference>
<proteinExistence type="predicted"/>
<protein>
    <recommendedName>
        <fullName evidence="4">Transmembrane protein 128</fullName>
    </recommendedName>
</protein>
<dbReference type="PANTHER" id="PTHR31134">
    <property type="entry name" value="TRANSMEMBRANE PROTEIN 128"/>
    <property type="match status" value="1"/>
</dbReference>
<feature type="transmembrane region" description="Helical" evidence="1">
    <location>
        <begin position="174"/>
        <end position="194"/>
    </location>
</feature>
<sequence length="197" mass="22863">MASTFIGSVDSSNNNLHRRVQRHIAGTYLKQIDPDGMYLDGEYKDKLQQFKELDPDKKEKFDKEHRKYKKTESPYSIQNILWLIASMATFYYSDFYLAVTYDPRVNRLWFNIGMLLVGVNICIAVFLIIWLSYIKKIDSDQWEKRYPAAIPIATASFVLGAFVLTVALWPVWGILTPVILFVLFMGFIVLIAMLPNF</sequence>
<reference evidence="2 3" key="1">
    <citation type="submission" date="2024-11" db="EMBL/GenBank/DDBJ databases">
        <title>Chromosome-level genome assembly of the freshwater bivalve Anodonta woodiana.</title>
        <authorList>
            <person name="Chen X."/>
        </authorList>
    </citation>
    <scope>NUCLEOTIDE SEQUENCE [LARGE SCALE GENOMIC DNA]</scope>
    <source>
        <strain evidence="2">MN2024</strain>
        <tissue evidence="2">Gills</tissue>
    </source>
</reference>
<dbReference type="AlphaFoldDB" id="A0ABD3VU83"/>
<dbReference type="EMBL" id="JBJQND010000010">
    <property type="protein sequence ID" value="KAL3865145.1"/>
    <property type="molecule type" value="Genomic_DNA"/>
</dbReference>
<feature type="transmembrane region" description="Helical" evidence="1">
    <location>
        <begin position="146"/>
        <end position="168"/>
    </location>
</feature>
<feature type="transmembrane region" description="Helical" evidence="1">
    <location>
        <begin position="75"/>
        <end position="92"/>
    </location>
</feature>
<dbReference type="Proteomes" id="UP001634394">
    <property type="component" value="Unassembled WGS sequence"/>
</dbReference>
<organism evidence="2 3">
    <name type="scientific">Sinanodonta woodiana</name>
    <name type="common">Chinese pond mussel</name>
    <name type="synonym">Anodonta woodiana</name>
    <dbReference type="NCBI Taxonomy" id="1069815"/>
    <lineage>
        <taxon>Eukaryota</taxon>
        <taxon>Metazoa</taxon>
        <taxon>Spiralia</taxon>
        <taxon>Lophotrochozoa</taxon>
        <taxon>Mollusca</taxon>
        <taxon>Bivalvia</taxon>
        <taxon>Autobranchia</taxon>
        <taxon>Heteroconchia</taxon>
        <taxon>Palaeoheterodonta</taxon>
        <taxon>Unionida</taxon>
        <taxon>Unionoidea</taxon>
        <taxon>Unionidae</taxon>
        <taxon>Unioninae</taxon>
        <taxon>Sinanodonta</taxon>
    </lineage>
</organism>
<keyword evidence="3" id="KW-1185">Reference proteome</keyword>
<feature type="transmembrane region" description="Helical" evidence="1">
    <location>
        <begin position="112"/>
        <end position="134"/>
    </location>
</feature>
<evidence type="ECO:0008006" key="4">
    <source>
        <dbReference type="Google" id="ProtNLM"/>
    </source>
</evidence>
<accession>A0ABD3VU83</accession>
<evidence type="ECO:0000256" key="1">
    <source>
        <dbReference type="SAM" id="Phobius"/>
    </source>
</evidence>
<evidence type="ECO:0000313" key="3">
    <source>
        <dbReference type="Proteomes" id="UP001634394"/>
    </source>
</evidence>
<gene>
    <name evidence="2" type="ORF">ACJMK2_006766</name>
</gene>
<keyword evidence="1" id="KW-0812">Transmembrane</keyword>